<feature type="compositionally biased region" description="Low complexity" evidence="6">
    <location>
        <begin position="40"/>
        <end position="68"/>
    </location>
</feature>
<accession>A0A8X7T695</accession>
<comment type="caution">
    <text evidence="7">The sequence shown here is derived from an EMBL/GenBank/DDBJ whole genome shotgun (WGS) entry which is preliminary data.</text>
</comment>
<dbReference type="PANTHER" id="PTHR12303:SF6">
    <property type="entry name" value="CARNOSINE N-METHYLTRANSFERASE"/>
    <property type="match status" value="1"/>
</dbReference>
<evidence type="ECO:0000256" key="6">
    <source>
        <dbReference type="SAM" id="MobiDB-lite"/>
    </source>
</evidence>
<keyword evidence="5" id="KW-0949">S-adenosyl-L-methionine</keyword>
<dbReference type="EMBL" id="LWDG02000065">
    <property type="protein sequence ID" value="KAE8270074.1"/>
    <property type="molecule type" value="Genomic_DNA"/>
</dbReference>
<gene>
    <name evidence="7" type="ORF">A4X09_0g2277</name>
</gene>
<feature type="region of interest" description="Disordered" evidence="6">
    <location>
        <begin position="1"/>
        <end position="149"/>
    </location>
</feature>
<feature type="compositionally biased region" description="Acidic residues" evidence="6">
    <location>
        <begin position="262"/>
        <end position="275"/>
    </location>
</feature>
<dbReference type="SMART" id="SM01296">
    <property type="entry name" value="N2227"/>
    <property type="match status" value="1"/>
</dbReference>
<evidence type="ECO:0000256" key="1">
    <source>
        <dbReference type="ARBA" id="ARBA00010086"/>
    </source>
</evidence>
<evidence type="ECO:0000313" key="8">
    <source>
        <dbReference type="Proteomes" id="UP000078113"/>
    </source>
</evidence>
<dbReference type="PANTHER" id="PTHR12303">
    <property type="entry name" value="CARNOSINE N-METHYLTRANSFERASE"/>
    <property type="match status" value="1"/>
</dbReference>
<evidence type="ECO:0000256" key="5">
    <source>
        <dbReference type="ARBA" id="ARBA00022691"/>
    </source>
</evidence>
<feature type="region of interest" description="Disordered" evidence="6">
    <location>
        <begin position="256"/>
        <end position="284"/>
    </location>
</feature>
<dbReference type="GO" id="GO:0032259">
    <property type="term" value="P:methylation"/>
    <property type="evidence" value="ECO:0007669"/>
    <property type="project" value="UniProtKB-KW"/>
</dbReference>
<dbReference type="SUPFAM" id="SSF53335">
    <property type="entry name" value="S-adenosyl-L-methionine-dependent methyltransferases"/>
    <property type="match status" value="1"/>
</dbReference>
<reference evidence="7" key="1">
    <citation type="submission" date="2016-04" db="EMBL/GenBank/DDBJ databases">
        <authorList>
            <person name="Nguyen H.D."/>
            <person name="Samba Siva P."/>
            <person name="Cullis J."/>
            <person name="Levesque C.A."/>
            <person name="Hambleton S."/>
        </authorList>
    </citation>
    <scope>NUCLEOTIDE SEQUENCE</scope>
    <source>
        <strain evidence="7">DAOMC 236422</strain>
    </source>
</reference>
<dbReference type="InterPro" id="IPR029063">
    <property type="entry name" value="SAM-dependent_MTases_sf"/>
</dbReference>
<evidence type="ECO:0000313" key="7">
    <source>
        <dbReference type="EMBL" id="KAE8270074.1"/>
    </source>
</evidence>
<feature type="compositionally biased region" description="Basic and acidic residues" evidence="6">
    <location>
        <begin position="139"/>
        <end position="149"/>
    </location>
</feature>
<feature type="region of interest" description="Disordered" evidence="6">
    <location>
        <begin position="308"/>
        <end position="339"/>
    </location>
</feature>
<keyword evidence="8" id="KW-1185">Reference proteome</keyword>
<sequence>MSNATRSNHPLGIPRSRSNTPSSLSQEASSPSPSPSADIRSLSPGSPLAALSVSSSSRHLSPSRVLPPRNDPRPLWHPFPSPSHSPSRSQNRTPTPNSQAQGMAASASSSGMANSTHSHSHSHSAMTPSTAAQEAAARMQKEREEERRHFESVLKAFDSYLPMSLAANESRKRSYRSLNPLHRTLLDDLGPVLPAPALEAASPSPSASAADSPIVTGKGVRSRLDEIDDRIRRNADVLSKIVADSRHFMQAAGQYMSTADSVSEEGDEEEDEAGEGDVGTPPIPVLNDDPTKTLMVPMQQGLAISPLGEGAQTPSAKPMSGVGPNATATAAQRRERRKRLAAEKKEELEAEQRLHHLEKVRSTIKQFVRDWSEDGRLEREAAYRPIINAVNARFGHMSDQQKSSLHVLVPGAGLGRLAWEFARLGYNSQGNEFSFFMLVASHFVLNETRCENEHVLYPNVHSASNWRSARDMLQPVFVPDVLPSDLPDGVDFSMVAGEFVEVYGRPAERERWQCVATSFFIDTARNIVQYLEVINSVLELGGYWVNAGPLLWHFENGPGDLSIELTLEETMDLVRKMGFKIEEERMLDMQMYTGVGTGMLTYQYSPAFWVARKVRRC</sequence>
<dbReference type="Pfam" id="PF07942">
    <property type="entry name" value="CARME"/>
    <property type="match status" value="1"/>
</dbReference>
<dbReference type="Proteomes" id="UP000078113">
    <property type="component" value="Unassembled WGS sequence"/>
</dbReference>
<dbReference type="EC" id="2.1.1.22" evidence="2"/>
<proteinExistence type="inferred from homology"/>
<keyword evidence="4" id="KW-0808">Transferase</keyword>
<name>A0A8X7T695_9BASI</name>
<feature type="compositionally biased region" description="Low complexity" evidence="6">
    <location>
        <begin position="97"/>
        <end position="132"/>
    </location>
</feature>
<reference evidence="7" key="2">
    <citation type="journal article" date="2019" name="IMA Fungus">
        <title>Genome sequencing and comparison of five Tilletia species to identify candidate genes for the detection of regulated species infecting wheat.</title>
        <authorList>
            <person name="Nguyen H.D.T."/>
            <person name="Sultana T."/>
            <person name="Kesanakurti P."/>
            <person name="Hambleton S."/>
        </authorList>
    </citation>
    <scope>NUCLEOTIDE SEQUENCE</scope>
    <source>
        <strain evidence="7">DAOMC 236422</strain>
    </source>
</reference>
<dbReference type="Gene3D" id="3.40.50.150">
    <property type="entry name" value="Vaccinia Virus protein VP39"/>
    <property type="match status" value="1"/>
</dbReference>
<dbReference type="InterPro" id="IPR012901">
    <property type="entry name" value="CARME"/>
</dbReference>
<dbReference type="GO" id="GO:0030735">
    <property type="term" value="F:carnosine N-methyltransferase activity"/>
    <property type="evidence" value="ECO:0007669"/>
    <property type="project" value="UniProtKB-EC"/>
</dbReference>
<dbReference type="AlphaFoldDB" id="A0A8X7T695"/>
<evidence type="ECO:0000256" key="3">
    <source>
        <dbReference type="ARBA" id="ARBA00022603"/>
    </source>
</evidence>
<organism evidence="7 8">
    <name type="scientific">Tilletia walkeri</name>
    <dbReference type="NCBI Taxonomy" id="117179"/>
    <lineage>
        <taxon>Eukaryota</taxon>
        <taxon>Fungi</taxon>
        <taxon>Dikarya</taxon>
        <taxon>Basidiomycota</taxon>
        <taxon>Ustilaginomycotina</taxon>
        <taxon>Exobasidiomycetes</taxon>
        <taxon>Tilletiales</taxon>
        <taxon>Tilletiaceae</taxon>
        <taxon>Tilletia</taxon>
    </lineage>
</organism>
<protein>
    <recommendedName>
        <fullName evidence="2">carnosine N-methyltransferase</fullName>
        <ecNumber evidence="2">2.1.1.22</ecNumber>
    </recommendedName>
</protein>
<keyword evidence="3" id="KW-0489">Methyltransferase</keyword>
<evidence type="ECO:0000256" key="4">
    <source>
        <dbReference type="ARBA" id="ARBA00022679"/>
    </source>
</evidence>
<evidence type="ECO:0000256" key="2">
    <source>
        <dbReference type="ARBA" id="ARBA00012003"/>
    </source>
</evidence>
<feature type="compositionally biased region" description="Low complexity" evidence="6">
    <location>
        <begin position="21"/>
        <end position="31"/>
    </location>
</feature>
<comment type="similarity">
    <text evidence="1">Belongs to the carnosine N-methyltransferase family.</text>
</comment>